<protein>
    <submittedName>
        <fullName evidence="1">MobC family plasmid mobilization relaxosome protein</fullName>
    </submittedName>
    <submittedName>
        <fullName evidence="2">Plasmid mobilization relaxosome protein MobC</fullName>
    </submittedName>
</protein>
<evidence type="ECO:0000313" key="1">
    <source>
        <dbReference type="EMBL" id="MCQ5153314.1"/>
    </source>
</evidence>
<gene>
    <name evidence="2" type="primary">mobC</name>
    <name evidence="1" type="ORF">NE632_08315</name>
    <name evidence="2" type="ORF">PNU62_08560</name>
</gene>
<evidence type="ECO:0000313" key="3">
    <source>
        <dbReference type="Proteomes" id="UP001206236"/>
    </source>
</evidence>
<reference evidence="1" key="1">
    <citation type="submission" date="2022-06" db="EMBL/GenBank/DDBJ databases">
        <title>Isolation of gut microbiota from human fecal samples.</title>
        <authorList>
            <person name="Pamer E.G."/>
            <person name="Barat B."/>
            <person name="Waligurski E."/>
            <person name="Medina S."/>
            <person name="Paddock L."/>
            <person name="Mostad J."/>
        </authorList>
    </citation>
    <scope>NUCLEOTIDE SEQUENCE</scope>
    <source>
        <strain evidence="1">DFI.5.57</strain>
    </source>
</reference>
<name>A0AAW5KI92_9FIRM</name>
<reference evidence="2" key="2">
    <citation type="submission" date="2023-01" db="EMBL/GenBank/DDBJ databases">
        <title>Human gut microbiome strain richness.</title>
        <authorList>
            <person name="Chen-Liaw A."/>
        </authorList>
    </citation>
    <scope>NUCLEOTIDE SEQUENCE</scope>
    <source>
        <strain evidence="2">1001275st1_F4_1001275B_160808</strain>
    </source>
</reference>
<dbReference type="EMBL" id="JANGCN010000016">
    <property type="protein sequence ID" value="MCQ5153314.1"/>
    <property type="molecule type" value="Genomic_DNA"/>
</dbReference>
<dbReference type="RefSeq" id="WP_243240729.1">
    <property type="nucleotide sequence ID" value="NZ_DAWEGH010000122.1"/>
</dbReference>
<dbReference type="Proteomes" id="UP001206236">
    <property type="component" value="Unassembled WGS sequence"/>
</dbReference>
<sequence length="112" mass="12763">MRKTKQIKRKEVIYSIEEWEEIKRLAEIASLKTGTYIKRISLNGKINVIDLNEVTPVMNALRIIGNNINQIAKKANEINSIYAGDIEDLKENYEDICHTLNLFLSTLPSTAA</sequence>
<accession>A0AAW5KI92</accession>
<dbReference type="Proteomes" id="UP001211015">
    <property type="component" value="Unassembled WGS sequence"/>
</dbReference>
<organism evidence="1 3">
    <name type="scientific">Ruminococcus bicirculans</name>
    <name type="common">ex Wegman et al. 2014</name>
    <dbReference type="NCBI Taxonomy" id="1160721"/>
    <lineage>
        <taxon>Bacteria</taxon>
        <taxon>Bacillati</taxon>
        <taxon>Bacillota</taxon>
        <taxon>Clostridia</taxon>
        <taxon>Eubacteriales</taxon>
        <taxon>Oscillospiraceae</taxon>
        <taxon>Ruminococcus</taxon>
    </lineage>
</organism>
<dbReference type="InterPro" id="IPR053842">
    <property type="entry name" value="NikA-like"/>
</dbReference>
<dbReference type="EMBL" id="JAQMLV010000010">
    <property type="protein sequence ID" value="MDB8745063.1"/>
    <property type="molecule type" value="Genomic_DNA"/>
</dbReference>
<dbReference type="Pfam" id="PF21983">
    <property type="entry name" value="NikA-like"/>
    <property type="match status" value="1"/>
</dbReference>
<comment type="caution">
    <text evidence="1">The sequence shown here is derived from an EMBL/GenBank/DDBJ whole genome shotgun (WGS) entry which is preliminary data.</text>
</comment>
<dbReference type="AlphaFoldDB" id="A0AAW5KI92"/>
<evidence type="ECO:0000313" key="2">
    <source>
        <dbReference type="EMBL" id="MDB8745063.1"/>
    </source>
</evidence>
<proteinExistence type="predicted"/>